<organism evidence="2 3">
    <name type="scientific">Pandoraea apista</name>
    <dbReference type="NCBI Taxonomy" id="93218"/>
    <lineage>
        <taxon>Bacteria</taxon>
        <taxon>Pseudomonadati</taxon>
        <taxon>Pseudomonadota</taxon>
        <taxon>Betaproteobacteria</taxon>
        <taxon>Burkholderiales</taxon>
        <taxon>Burkholderiaceae</taxon>
        <taxon>Pandoraea</taxon>
    </lineage>
</organism>
<name>A0ABX9ZJ27_9BURK</name>
<keyword evidence="1" id="KW-0812">Transmembrane</keyword>
<feature type="transmembrane region" description="Helical" evidence="1">
    <location>
        <begin position="103"/>
        <end position="120"/>
    </location>
</feature>
<reference evidence="2 3" key="1">
    <citation type="submission" date="2018-12" db="EMBL/GenBank/DDBJ databases">
        <title>Whole genome sequence of a Pandoraea apista isolate from a patient with cystic fibrosis.</title>
        <authorList>
            <person name="Kenna D.T."/>
            <person name="Turton J.F."/>
        </authorList>
    </citation>
    <scope>NUCLEOTIDE SEQUENCE [LARGE SCALE GENOMIC DNA]</scope>
    <source>
        <strain evidence="2 3">Pa13324</strain>
    </source>
</reference>
<protein>
    <submittedName>
        <fullName evidence="2">DUF2878 domain-containing protein</fullName>
    </submittedName>
</protein>
<dbReference type="EMBL" id="RWHX01000055">
    <property type="protein sequence ID" value="RSK76029.1"/>
    <property type="molecule type" value="Genomic_DNA"/>
</dbReference>
<comment type="caution">
    <text evidence="2">The sequence shown here is derived from an EMBL/GenBank/DDBJ whole genome shotgun (WGS) entry which is preliminary data.</text>
</comment>
<keyword evidence="1" id="KW-1133">Transmembrane helix</keyword>
<keyword evidence="3" id="KW-1185">Reference proteome</keyword>
<gene>
    <name evidence="2" type="ORF">EJE83_21925</name>
</gene>
<feature type="transmembrane region" description="Helical" evidence="1">
    <location>
        <begin position="127"/>
        <end position="151"/>
    </location>
</feature>
<dbReference type="Pfam" id="PF11086">
    <property type="entry name" value="DUF2878"/>
    <property type="match status" value="1"/>
</dbReference>
<feature type="transmembrane region" description="Helical" evidence="1">
    <location>
        <begin position="19"/>
        <end position="36"/>
    </location>
</feature>
<feature type="transmembrane region" description="Helical" evidence="1">
    <location>
        <begin position="67"/>
        <end position="91"/>
    </location>
</feature>
<accession>A0ABX9ZJ27</accession>
<dbReference type="InterPro" id="IPR021306">
    <property type="entry name" value="DUF2878"/>
</dbReference>
<feature type="transmembrane region" description="Helical" evidence="1">
    <location>
        <begin position="157"/>
        <end position="178"/>
    </location>
</feature>
<evidence type="ECO:0000313" key="3">
    <source>
        <dbReference type="Proteomes" id="UP000270216"/>
    </source>
</evidence>
<proteinExistence type="predicted"/>
<evidence type="ECO:0000256" key="1">
    <source>
        <dbReference type="SAM" id="Phobius"/>
    </source>
</evidence>
<evidence type="ECO:0000313" key="2">
    <source>
        <dbReference type="EMBL" id="RSK76029.1"/>
    </source>
</evidence>
<dbReference type="Proteomes" id="UP000270216">
    <property type="component" value="Unassembled WGS sequence"/>
</dbReference>
<sequence>MPGACPWRLPTVSSRYGRVLYLLLGQAGWMICVMSAAHGRGWVGVVFVTLLVAAHVPYATSRSREAMFIALVAFAGWGWESIVLRTGWIAYPAGSWPAGYAPYWMAGLWALFAIQINPLFSSLRPHWLLASLLGAVGGPLSFRAGAALGAVTFTSPWAALTVIAIGWAVHFPVLLWLGGRVGSAPMWRPAAQSGGACAKKSKGKLR</sequence>
<keyword evidence="1" id="KW-0472">Membrane</keyword>
<feature type="transmembrane region" description="Helical" evidence="1">
    <location>
        <begin position="42"/>
        <end position="60"/>
    </location>
</feature>